<sequence length="77" mass="8228">MKSAKKFHATTLPFVFCFWASNDAKPFPSPTGAFSGSNVSFFLALSTEGWPLASFTPFAFSSSTASGVTPELIKLKS</sequence>
<feature type="chain" id="PRO_5015203023" description="Secreted protein" evidence="1">
    <location>
        <begin position="25"/>
        <end position="77"/>
    </location>
</feature>
<proteinExistence type="predicted"/>
<feature type="signal peptide" evidence="1">
    <location>
        <begin position="1"/>
        <end position="24"/>
    </location>
</feature>
<accession>A0A2P2N0M5</accession>
<dbReference type="AlphaFoldDB" id="A0A2P2N0M5"/>
<reference evidence="2" key="1">
    <citation type="submission" date="2018-02" db="EMBL/GenBank/DDBJ databases">
        <title>Rhizophora mucronata_Transcriptome.</title>
        <authorList>
            <person name="Meera S.P."/>
            <person name="Sreeshan A."/>
            <person name="Augustine A."/>
        </authorList>
    </citation>
    <scope>NUCLEOTIDE SEQUENCE</scope>
    <source>
        <tissue evidence="2">Leaf</tissue>
    </source>
</reference>
<organism evidence="2">
    <name type="scientific">Rhizophora mucronata</name>
    <name type="common">Asiatic mangrove</name>
    <dbReference type="NCBI Taxonomy" id="61149"/>
    <lineage>
        <taxon>Eukaryota</taxon>
        <taxon>Viridiplantae</taxon>
        <taxon>Streptophyta</taxon>
        <taxon>Embryophyta</taxon>
        <taxon>Tracheophyta</taxon>
        <taxon>Spermatophyta</taxon>
        <taxon>Magnoliopsida</taxon>
        <taxon>eudicotyledons</taxon>
        <taxon>Gunneridae</taxon>
        <taxon>Pentapetalae</taxon>
        <taxon>rosids</taxon>
        <taxon>fabids</taxon>
        <taxon>Malpighiales</taxon>
        <taxon>Rhizophoraceae</taxon>
        <taxon>Rhizophora</taxon>
    </lineage>
</organism>
<evidence type="ECO:0000256" key="1">
    <source>
        <dbReference type="SAM" id="SignalP"/>
    </source>
</evidence>
<dbReference type="EMBL" id="GGEC01055520">
    <property type="protein sequence ID" value="MBX36004.1"/>
    <property type="molecule type" value="Transcribed_RNA"/>
</dbReference>
<evidence type="ECO:0000313" key="2">
    <source>
        <dbReference type="EMBL" id="MBX36004.1"/>
    </source>
</evidence>
<keyword evidence="1" id="KW-0732">Signal</keyword>
<evidence type="ECO:0008006" key="3">
    <source>
        <dbReference type="Google" id="ProtNLM"/>
    </source>
</evidence>
<protein>
    <recommendedName>
        <fullName evidence="3">Secreted protein</fullName>
    </recommendedName>
</protein>
<name>A0A2P2N0M5_RHIMU</name>